<organism evidence="1 2">
    <name type="scientific">Heyndrickxia coagulans</name>
    <name type="common">Weizmannia coagulans</name>
    <dbReference type="NCBI Taxonomy" id="1398"/>
    <lineage>
        <taxon>Bacteria</taxon>
        <taxon>Bacillati</taxon>
        <taxon>Bacillota</taxon>
        <taxon>Bacilli</taxon>
        <taxon>Bacillales</taxon>
        <taxon>Bacillaceae</taxon>
        <taxon>Heyndrickxia</taxon>
    </lineage>
</organism>
<gene>
    <name evidence="1" type="ORF">B4098_0764</name>
</gene>
<comment type="caution">
    <text evidence="1">The sequence shown here is derived from an EMBL/GenBank/DDBJ whole genome shotgun (WGS) entry which is preliminary data.</text>
</comment>
<reference evidence="1 2" key="1">
    <citation type="submission" date="2016-01" db="EMBL/GenBank/DDBJ databases">
        <title>Genome Sequences of Twelve Sporeforming Bacillus Species Isolated from Foods.</title>
        <authorList>
            <person name="Berendsen E.M."/>
            <person name="Wells-Bennik M.H."/>
            <person name="Krawcyk A.O."/>
            <person name="De Jong A."/>
            <person name="Holsappel S."/>
            <person name="Eijlander R.T."/>
            <person name="Kuipers O.P."/>
        </authorList>
    </citation>
    <scope>NUCLEOTIDE SEQUENCE [LARGE SCALE GENOMIC DNA]</scope>
    <source>
        <strain evidence="1 2">B4098</strain>
    </source>
</reference>
<protein>
    <submittedName>
        <fullName evidence="1">Uncharacterized protein</fullName>
    </submittedName>
</protein>
<dbReference type="EMBL" id="LQYG01000090">
    <property type="protein sequence ID" value="KYC60601.1"/>
    <property type="molecule type" value="Genomic_DNA"/>
</dbReference>
<dbReference type="PATRIC" id="fig|1398.26.peg.794"/>
<proteinExistence type="predicted"/>
<evidence type="ECO:0000313" key="2">
    <source>
        <dbReference type="Proteomes" id="UP000075288"/>
    </source>
</evidence>
<name>A0A150JU19_HEYCO</name>
<dbReference type="AlphaFoldDB" id="A0A150JU19"/>
<accession>A0A150JU19</accession>
<sequence>MQRKRYKKILLIHPKRYNTRPRKNTAGAGRNTLHLNKASFRMIYFENLR</sequence>
<dbReference type="Proteomes" id="UP000075288">
    <property type="component" value="Unassembled WGS sequence"/>
</dbReference>
<evidence type="ECO:0000313" key="1">
    <source>
        <dbReference type="EMBL" id="KYC60601.1"/>
    </source>
</evidence>